<evidence type="ECO:0000256" key="3">
    <source>
        <dbReference type="ARBA" id="ARBA00022692"/>
    </source>
</evidence>
<feature type="domain" description="MARVEL" evidence="9">
    <location>
        <begin position="11"/>
        <end position="168"/>
    </location>
</feature>
<keyword evidence="11" id="KW-1185">Reference proteome</keyword>
<dbReference type="Pfam" id="PF01284">
    <property type="entry name" value="MARVEL"/>
    <property type="match status" value="1"/>
</dbReference>
<dbReference type="InterPro" id="IPR008253">
    <property type="entry name" value="Marvel"/>
</dbReference>
<evidence type="ECO:0000256" key="8">
    <source>
        <dbReference type="SAM" id="Phobius"/>
    </source>
</evidence>
<proteinExistence type="inferred from homology"/>
<comment type="similarity">
    <text evidence="2">Belongs to the synaptophysin/synaptobrevin family.</text>
</comment>
<evidence type="ECO:0000256" key="4">
    <source>
        <dbReference type="ARBA" id="ARBA00022989"/>
    </source>
</evidence>
<dbReference type="InterPro" id="IPR001285">
    <property type="entry name" value="Synaptophysin/porin"/>
</dbReference>
<reference evidence="10 11" key="1">
    <citation type="submission" date="2019-03" db="EMBL/GenBank/DDBJ databases">
        <title>An improved genome assembly of the fluke Schistosoma japonicum.</title>
        <authorList>
            <person name="Hu W."/>
            <person name="Luo F."/>
            <person name="Yin M."/>
            <person name="Mo X."/>
            <person name="Sun C."/>
            <person name="Wu Q."/>
            <person name="Zhu B."/>
            <person name="Xiang M."/>
            <person name="Wang J."/>
            <person name="Wang Y."/>
            <person name="Zhang T."/>
            <person name="Xu B."/>
            <person name="Zheng H."/>
            <person name="Feng Z."/>
        </authorList>
    </citation>
    <scope>NUCLEOTIDE SEQUENCE [LARGE SCALE GENOMIC DNA]</scope>
    <source>
        <strain evidence="10">HuSjv2</strain>
        <tissue evidence="10">Worms</tissue>
    </source>
</reference>
<gene>
    <name evidence="10" type="ORF">EWB00_001226</name>
</gene>
<evidence type="ECO:0000313" key="11">
    <source>
        <dbReference type="Proteomes" id="UP000311919"/>
    </source>
</evidence>
<keyword evidence="3 7" id="KW-0812">Transmembrane</keyword>
<dbReference type="Proteomes" id="UP000311919">
    <property type="component" value="Unassembled WGS sequence"/>
</dbReference>
<feature type="transmembrane region" description="Helical" evidence="8">
    <location>
        <begin position="89"/>
        <end position="112"/>
    </location>
</feature>
<feature type="transmembrane region" description="Helical" evidence="8">
    <location>
        <begin position="124"/>
        <end position="142"/>
    </location>
</feature>
<dbReference type="AlphaFoldDB" id="A0A4Z2DGC2"/>
<dbReference type="PROSITE" id="PS51225">
    <property type="entry name" value="MARVEL"/>
    <property type="match status" value="1"/>
</dbReference>
<keyword evidence="6" id="KW-0325">Glycoprotein</keyword>
<sequence length="168" mass="19058">MMESSFSRWEIFKEPRGFIKVIQMLIAISAFATTCDFSTDVKLEFNCSNTSSWSAKFTYPFSINSILLPQCNAKEPKHMYGDYSSAAQFYVFTGVLTMLYCAGVCIYYAYFLDRYLTDSRFSKYIFGFTNVALWAAGLWFIWKETAWSGNNSLLGAENIASAADGSQM</sequence>
<dbReference type="PANTHER" id="PTHR10306:SF17">
    <property type="entry name" value="MARVEL DOMAIN-CONTAINING PROTEIN"/>
    <property type="match status" value="1"/>
</dbReference>
<dbReference type="GO" id="GO:0030672">
    <property type="term" value="C:synaptic vesicle membrane"/>
    <property type="evidence" value="ECO:0007669"/>
    <property type="project" value="TreeGrafter"/>
</dbReference>
<evidence type="ECO:0000313" key="10">
    <source>
        <dbReference type="EMBL" id="TNN15485.1"/>
    </source>
</evidence>
<dbReference type="PANTHER" id="PTHR10306">
    <property type="entry name" value="SYNAPTOPHYSIN"/>
    <property type="match status" value="1"/>
</dbReference>
<accession>A0A4Z2DGC2</accession>
<dbReference type="OrthoDB" id="10006326at2759"/>
<evidence type="ECO:0000256" key="7">
    <source>
        <dbReference type="PROSITE-ProRule" id="PRU00581"/>
    </source>
</evidence>
<evidence type="ECO:0000256" key="6">
    <source>
        <dbReference type="ARBA" id="ARBA00023180"/>
    </source>
</evidence>
<dbReference type="EMBL" id="SKCS01000147">
    <property type="protein sequence ID" value="TNN15485.1"/>
    <property type="molecule type" value="Genomic_DNA"/>
</dbReference>
<protein>
    <submittedName>
        <fullName evidence="10">Synaptophysin isoform 1</fullName>
    </submittedName>
</protein>
<evidence type="ECO:0000259" key="9">
    <source>
        <dbReference type="PROSITE" id="PS51225"/>
    </source>
</evidence>
<keyword evidence="5 7" id="KW-0472">Membrane</keyword>
<evidence type="ECO:0000256" key="5">
    <source>
        <dbReference type="ARBA" id="ARBA00023136"/>
    </source>
</evidence>
<evidence type="ECO:0000256" key="2">
    <source>
        <dbReference type="ARBA" id="ARBA00006476"/>
    </source>
</evidence>
<organism evidence="10 11">
    <name type="scientific">Schistosoma japonicum</name>
    <name type="common">Blood fluke</name>
    <dbReference type="NCBI Taxonomy" id="6182"/>
    <lineage>
        <taxon>Eukaryota</taxon>
        <taxon>Metazoa</taxon>
        <taxon>Spiralia</taxon>
        <taxon>Lophotrochozoa</taxon>
        <taxon>Platyhelminthes</taxon>
        <taxon>Trematoda</taxon>
        <taxon>Digenea</taxon>
        <taxon>Strigeidida</taxon>
        <taxon>Schistosomatoidea</taxon>
        <taxon>Schistosomatidae</taxon>
        <taxon>Schistosoma</taxon>
    </lineage>
</organism>
<name>A0A4Z2DGC2_SCHJA</name>
<keyword evidence="4 8" id="KW-1133">Transmembrane helix</keyword>
<evidence type="ECO:0000256" key="1">
    <source>
        <dbReference type="ARBA" id="ARBA00004141"/>
    </source>
</evidence>
<comment type="caution">
    <text evidence="10">The sequence shown here is derived from an EMBL/GenBank/DDBJ whole genome shotgun (WGS) entry which is preliminary data.</text>
</comment>
<comment type="subcellular location">
    <subcellularLocation>
        <location evidence="1">Membrane</location>
        <topology evidence="1">Multi-pass membrane protein</topology>
    </subcellularLocation>
</comment>